<gene>
    <name evidence="4" type="ORF">APY04_1597</name>
</gene>
<evidence type="ECO:0000313" key="4">
    <source>
        <dbReference type="EMBL" id="KWT69514.1"/>
    </source>
</evidence>
<comment type="similarity">
    <text evidence="1">Belongs to the GST superfamily.</text>
</comment>
<dbReference type="CDD" id="cd03056">
    <property type="entry name" value="GST_N_4"/>
    <property type="match status" value="1"/>
</dbReference>
<dbReference type="EC" id="2.5.1.18" evidence="4"/>
<dbReference type="SFLD" id="SFLDS00019">
    <property type="entry name" value="Glutathione_Transferase_(cytos"/>
    <property type="match status" value="1"/>
</dbReference>
<name>A0A109BIM5_HYPSL</name>
<dbReference type="Proteomes" id="UP000059074">
    <property type="component" value="Unassembled WGS sequence"/>
</dbReference>
<dbReference type="GO" id="GO:0004364">
    <property type="term" value="F:glutathione transferase activity"/>
    <property type="evidence" value="ECO:0007669"/>
    <property type="project" value="UniProtKB-EC"/>
</dbReference>
<dbReference type="OrthoDB" id="9810080at2"/>
<dbReference type="InterPro" id="IPR004045">
    <property type="entry name" value="Glutathione_S-Trfase_N"/>
</dbReference>
<dbReference type="CDD" id="cd03206">
    <property type="entry name" value="GST_C_7"/>
    <property type="match status" value="1"/>
</dbReference>
<feature type="domain" description="GST N-terminal" evidence="2">
    <location>
        <begin position="1"/>
        <end position="82"/>
    </location>
</feature>
<dbReference type="AlphaFoldDB" id="A0A109BIM5"/>
<accession>A0A109BIM5</accession>
<keyword evidence="5" id="KW-1185">Reference proteome</keyword>
<organism evidence="4 5">
    <name type="scientific">Hyphomicrobium sulfonivorans</name>
    <dbReference type="NCBI Taxonomy" id="121290"/>
    <lineage>
        <taxon>Bacteria</taxon>
        <taxon>Pseudomonadati</taxon>
        <taxon>Pseudomonadota</taxon>
        <taxon>Alphaproteobacteria</taxon>
        <taxon>Hyphomicrobiales</taxon>
        <taxon>Hyphomicrobiaceae</taxon>
        <taxon>Hyphomicrobium</taxon>
    </lineage>
</organism>
<evidence type="ECO:0000256" key="1">
    <source>
        <dbReference type="RuleBase" id="RU003494"/>
    </source>
</evidence>
<dbReference type="PANTHER" id="PTHR44051:SF2">
    <property type="entry name" value="HYPOTHETICAL GLUTATHIONE S-TRANSFERASE LIKE PROTEIN"/>
    <property type="match status" value="1"/>
</dbReference>
<protein>
    <submittedName>
        <fullName evidence="4">Glutathione S-transferase</fullName>
        <ecNumber evidence="4">2.5.1.18</ecNumber>
    </submittedName>
</protein>
<dbReference type="Pfam" id="PF00043">
    <property type="entry name" value="GST_C"/>
    <property type="match status" value="1"/>
</dbReference>
<keyword evidence="4" id="KW-0808">Transferase</keyword>
<comment type="caution">
    <text evidence="4">The sequence shown here is derived from an EMBL/GenBank/DDBJ whole genome shotgun (WGS) entry which is preliminary data.</text>
</comment>
<proteinExistence type="inferred from homology"/>
<dbReference type="PATRIC" id="fig|121290.4.peg.2841"/>
<sequence>MTAKLYDLELSGNCYKARLLCALLGVDLEIVPVDFLAGEHRQPPLSDLNPFAEIPVFVDGDIVLRDSQAILVYIARKWGGERWLPDDAAGLARVTEWLVTAANEIARGPNDARLHDKFGYDLDVALARKKAARILGLLEARLSAHHWLALGRPTVADIACMPYVALSAEGGVPLDDYPAIRAWIARIRELPGFIGMPGI</sequence>
<evidence type="ECO:0000313" key="5">
    <source>
        <dbReference type="Proteomes" id="UP000059074"/>
    </source>
</evidence>
<dbReference type="InterPro" id="IPR036249">
    <property type="entry name" value="Thioredoxin-like_sf"/>
</dbReference>
<dbReference type="STRING" id="121290.APY04_1597"/>
<dbReference type="PROSITE" id="PS50404">
    <property type="entry name" value="GST_NTER"/>
    <property type="match status" value="1"/>
</dbReference>
<dbReference type="EMBL" id="LMTR01000045">
    <property type="protein sequence ID" value="KWT69514.1"/>
    <property type="molecule type" value="Genomic_DNA"/>
</dbReference>
<evidence type="ECO:0000259" key="3">
    <source>
        <dbReference type="PROSITE" id="PS50405"/>
    </source>
</evidence>
<dbReference type="SFLD" id="SFLDG00358">
    <property type="entry name" value="Main_(cytGST)"/>
    <property type="match status" value="1"/>
</dbReference>
<dbReference type="PANTHER" id="PTHR44051">
    <property type="entry name" value="GLUTATHIONE S-TRANSFERASE-RELATED"/>
    <property type="match status" value="1"/>
</dbReference>
<dbReference type="PROSITE" id="PS50405">
    <property type="entry name" value="GST_CTER"/>
    <property type="match status" value="1"/>
</dbReference>
<dbReference type="Pfam" id="PF02798">
    <property type="entry name" value="GST_N"/>
    <property type="match status" value="1"/>
</dbReference>
<dbReference type="Gene3D" id="3.40.30.10">
    <property type="entry name" value="Glutaredoxin"/>
    <property type="match status" value="1"/>
</dbReference>
<dbReference type="Gene3D" id="1.20.1050.10">
    <property type="match status" value="1"/>
</dbReference>
<dbReference type="SUPFAM" id="SSF52833">
    <property type="entry name" value="Thioredoxin-like"/>
    <property type="match status" value="1"/>
</dbReference>
<dbReference type="InterPro" id="IPR010987">
    <property type="entry name" value="Glutathione-S-Trfase_C-like"/>
</dbReference>
<dbReference type="InterPro" id="IPR040079">
    <property type="entry name" value="Glutathione_S-Trfase"/>
</dbReference>
<dbReference type="InterPro" id="IPR004046">
    <property type="entry name" value="GST_C"/>
</dbReference>
<dbReference type="InterPro" id="IPR036282">
    <property type="entry name" value="Glutathione-S-Trfase_C_sf"/>
</dbReference>
<evidence type="ECO:0000259" key="2">
    <source>
        <dbReference type="PROSITE" id="PS50404"/>
    </source>
</evidence>
<reference evidence="4 5" key="1">
    <citation type="submission" date="2015-10" db="EMBL/GenBank/DDBJ databases">
        <title>Transcriptomic analysis of a linuron degrading triple-species bacterial consortium.</title>
        <authorList>
            <person name="Albers P."/>
        </authorList>
    </citation>
    <scope>NUCLEOTIDE SEQUENCE [LARGE SCALE GENOMIC DNA]</scope>
    <source>
        <strain evidence="4 5">WDL6</strain>
    </source>
</reference>
<dbReference type="SUPFAM" id="SSF47616">
    <property type="entry name" value="GST C-terminal domain-like"/>
    <property type="match status" value="1"/>
</dbReference>
<feature type="domain" description="GST C-terminal" evidence="3">
    <location>
        <begin position="87"/>
        <end position="199"/>
    </location>
</feature>